<evidence type="ECO:0000313" key="14">
    <source>
        <dbReference type="EMBL" id="UBY07477.1"/>
    </source>
</evidence>
<evidence type="ECO:0000256" key="6">
    <source>
        <dbReference type="ARBA" id="ARBA00022821"/>
    </source>
</evidence>
<dbReference type="PANTHER" id="PTHR23155">
    <property type="entry name" value="DISEASE RESISTANCE PROTEIN RP"/>
    <property type="match status" value="1"/>
</dbReference>
<dbReference type="InterPro" id="IPR041118">
    <property type="entry name" value="Rx_N"/>
</dbReference>
<dbReference type="Pfam" id="PF23559">
    <property type="entry name" value="WHD_DRP"/>
    <property type="match status" value="1"/>
</dbReference>
<dbReference type="EMBL" id="MZ672878">
    <property type="protein sequence ID" value="UBY07477.1"/>
    <property type="molecule type" value="mRNA"/>
</dbReference>
<dbReference type="InterPro" id="IPR036388">
    <property type="entry name" value="WH-like_DNA-bd_sf"/>
</dbReference>
<reference evidence="14" key="1">
    <citation type="submission" date="2021-07" db="EMBL/GenBank/DDBJ databases">
        <title>Genome-wide identification of the NLR gene family in Haynaldia villosa by SMRT-RenSeq.</title>
        <authorList>
            <person name="Huang Z."/>
            <person name="Qiao F."/>
            <person name="Yang B."/>
            <person name="Liu J."/>
            <person name="Liu Y."/>
            <person name="Wulff B.B.H."/>
            <person name="Hu P."/>
            <person name="Lv Z."/>
            <person name="Zhang R."/>
            <person name="Chen P."/>
            <person name="Xing L."/>
            <person name="Cao A."/>
        </authorList>
    </citation>
    <scope>NUCLEOTIDE SEQUENCE</scope>
    <source>
        <strain evidence="14">Hv_Contig_1157_nlr_2</strain>
    </source>
</reference>
<dbReference type="SUPFAM" id="SSF101936">
    <property type="entry name" value="DNA-binding pseudobarrel domain"/>
    <property type="match status" value="2"/>
</dbReference>
<sequence length="1328" mass="150788">MDTNTHRAEIQDKKLSSDSWDLDKEELTRKRRGARKLLDPVKIVGKKRKRKLLVLKAAERVLEEDCNSVLFDDPTTATVSDPVTEANGSVGASLGAMRPLIKKLDMLLAPAQEYSSLRERIKDVLHLLKHDVEEISSYLDELTEVEDPPPMAKCWMNEARDLSYDMEDYINSLLFVPPDHSIKKKEEEKEEDGDKEEAQVVQTDVFTRQASEHGIKTSKIIHVNVPRLPSKPKVAKIILQFRIYVQEAIERHDKYRLHCCSTLRRRLLSTGSMLPFINSLAANDTADQQELKVVSVLGSGCLGKTTLANVLYDRIGMQFECRAFIQVSKKPDMKRLFRDLFSQFHQKQPLPTSCNELGISDNIIKHLQDKRYLIVIDDLWDASVWDIIKYAFPKGNHGSKIIITTQIEDVALTCCCDHPEHVFEMKPLNVGHSRELFFNRLFGSESDYLEEFKQVSNEIVDICGGLPLATINIASHLANQETEVSMDLLTDTRDLLRSYLWSNSTSERTKQVLNLSYNNLPHYLKTCLLYLHMYPEGSIIWKDDLVKQLVAEGFIATRSGKDQDQEMIEKAAGLCFDALIDRRFIQPIYTNYNNKVLSCRVHEVVHDLIAQKSAEENFIVVVDHNRKNIALSHKVRRLSLNFGDSIYAKTPANITKSQIRSFRFFGLFECMPCIREFKVLRVLNLQLYGHRGDNDPIDLTGISELFQLRYLKITSDVCIKLPNQMRKLQCLETLDIMDAPRVTAVPWDIINLPHLLHLTLPVGTYLLDLIGSMTDSIISLWSLGKLNYLQDLHLTSSSTHPSYHLERSVEALGYLIGGHGNLKTIVVAHGSSAKNTLDRGSPEVTISWDRMAPPPLLQRFECPHSCSIFYRIPKWVTELGNLCILKIAVKELHMICVGTLRGLHALTDLSLYVETAPIDKIIFDKAGFSVLKYCKLRFAAGIAWLKFEADAMPSLWKLKLVFNAIPRMDQNLVFFYHDRPAILQSGAAVVSVEHMPGLRVISAKFGGAASDLEYASRTVVSNHPSNPTINMQLVCYGSNGDRSRKRKHQPNDVVKEQPDEYDKRLERPAEKRISAPTESSSRLHVPEITPKPMQITENSAQRREHMFDTVLTRGDVGMLNRLVVPKKHAEKYFPLDSSSTRNRKGTVLSFEDPAGKSWFFHYSYRNSSQNYVMFKGWSDFVKDKFLEAGDTVSFSRGVGEATRGRLFIDCQNEQTHMFERVLTASDVESEDCSMMVPGHLVGPHLALHKVATGRHTVLKFEDGRGNRKVWPFQFQSSSQCYVMKGLNYFVNDRNLVAGIRSPSTVPARACSSTPGVTMTKQPWELKGA</sequence>
<dbReference type="FunFam" id="1.10.10.10:FF:000322">
    <property type="entry name" value="Probable disease resistance protein At1g63360"/>
    <property type="match status" value="1"/>
</dbReference>
<dbReference type="InterPro" id="IPR003340">
    <property type="entry name" value="B3_DNA-bd"/>
</dbReference>
<dbReference type="Gene3D" id="3.80.10.10">
    <property type="entry name" value="Ribonuclease Inhibitor"/>
    <property type="match status" value="1"/>
</dbReference>
<evidence type="ECO:0000256" key="8">
    <source>
        <dbReference type="ARBA" id="ARBA00023054"/>
    </source>
</evidence>
<keyword evidence="9" id="KW-0238">DNA-binding</keyword>
<keyword evidence="10" id="KW-0804">Transcription</keyword>
<dbReference type="InterPro" id="IPR027417">
    <property type="entry name" value="P-loop_NTPase"/>
</dbReference>
<name>A0A8K1IAQ4_9POAL</name>
<dbReference type="Pfam" id="PF23598">
    <property type="entry name" value="LRR_14"/>
    <property type="match status" value="1"/>
</dbReference>
<dbReference type="SUPFAM" id="SSF52540">
    <property type="entry name" value="P-loop containing nucleoside triphosphate hydrolases"/>
    <property type="match status" value="1"/>
</dbReference>
<dbReference type="SUPFAM" id="SSF52058">
    <property type="entry name" value="L domain-like"/>
    <property type="match status" value="1"/>
</dbReference>
<evidence type="ECO:0000256" key="7">
    <source>
        <dbReference type="ARBA" id="ARBA00023015"/>
    </source>
</evidence>
<dbReference type="GO" id="GO:0005634">
    <property type="term" value="C:nucleus"/>
    <property type="evidence" value="ECO:0007669"/>
    <property type="project" value="UniProtKB-SubCell"/>
</dbReference>
<dbReference type="Pfam" id="PF00931">
    <property type="entry name" value="NB-ARC"/>
    <property type="match status" value="1"/>
</dbReference>
<dbReference type="Pfam" id="PF18052">
    <property type="entry name" value="Rx_N"/>
    <property type="match status" value="1"/>
</dbReference>
<comment type="similarity">
    <text evidence="2">Belongs to the disease resistance NB-LRR family.</text>
</comment>
<feature type="region of interest" description="Disordered" evidence="12">
    <location>
        <begin position="1036"/>
        <end position="1082"/>
    </location>
</feature>
<evidence type="ECO:0000256" key="3">
    <source>
        <dbReference type="ARBA" id="ARBA00022614"/>
    </source>
</evidence>
<evidence type="ECO:0000256" key="5">
    <source>
        <dbReference type="ARBA" id="ARBA00022741"/>
    </source>
</evidence>
<dbReference type="Gene3D" id="1.20.5.4130">
    <property type="match status" value="1"/>
</dbReference>
<dbReference type="InterPro" id="IPR044974">
    <property type="entry name" value="Disease_R_plants"/>
</dbReference>
<dbReference type="Gene3D" id="3.40.50.300">
    <property type="entry name" value="P-loop containing nucleotide triphosphate hydrolases"/>
    <property type="match status" value="1"/>
</dbReference>
<dbReference type="InterPro" id="IPR055414">
    <property type="entry name" value="LRR_R13L4/SHOC2-like"/>
</dbReference>
<keyword evidence="11" id="KW-0539">Nucleus</keyword>
<evidence type="ECO:0000256" key="1">
    <source>
        <dbReference type="ARBA" id="ARBA00004123"/>
    </source>
</evidence>
<evidence type="ECO:0000256" key="12">
    <source>
        <dbReference type="SAM" id="MobiDB-lite"/>
    </source>
</evidence>
<evidence type="ECO:0000256" key="4">
    <source>
        <dbReference type="ARBA" id="ARBA00022737"/>
    </source>
</evidence>
<dbReference type="GO" id="GO:0003677">
    <property type="term" value="F:DNA binding"/>
    <property type="evidence" value="ECO:0007669"/>
    <property type="project" value="UniProtKB-KW"/>
</dbReference>
<evidence type="ECO:0000259" key="13">
    <source>
        <dbReference type="PROSITE" id="PS50863"/>
    </source>
</evidence>
<protein>
    <submittedName>
        <fullName evidence="14">NBS-LRR disease resistance protein</fullName>
    </submittedName>
</protein>
<dbReference type="GO" id="GO:0002758">
    <property type="term" value="P:innate immune response-activating signaling pathway"/>
    <property type="evidence" value="ECO:0007669"/>
    <property type="project" value="UniProtKB-ARBA"/>
</dbReference>
<dbReference type="Gene3D" id="2.40.330.10">
    <property type="entry name" value="DNA-binding pseudobarrel domain"/>
    <property type="match status" value="2"/>
</dbReference>
<evidence type="ECO:0000256" key="10">
    <source>
        <dbReference type="ARBA" id="ARBA00023163"/>
    </source>
</evidence>
<dbReference type="InterPro" id="IPR015300">
    <property type="entry name" value="DNA-bd_pseudobarrel_sf"/>
</dbReference>
<evidence type="ECO:0000256" key="9">
    <source>
        <dbReference type="ARBA" id="ARBA00023125"/>
    </source>
</evidence>
<keyword evidence="5" id="KW-0547">Nucleotide-binding</keyword>
<keyword evidence="8" id="KW-0175">Coiled coil</keyword>
<accession>A0A8K1IAQ4</accession>
<dbReference type="GO" id="GO:0042742">
    <property type="term" value="P:defense response to bacterium"/>
    <property type="evidence" value="ECO:0007669"/>
    <property type="project" value="UniProtKB-ARBA"/>
</dbReference>
<dbReference type="PRINTS" id="PR00364">
    <property type="entry name" value="DISEASERSIST"/>
</dbReference>
<feature type="compositionally biased region" description="Basic and acidic residues" evidence="12">
    <location>
        <begin position="1049"/>
        <end position="1073"/>
    </location>
</feature>
<dbReference type="Gene3D" id="1.10.10.10">
    <property type="entry name" value="Winged helix-like DNA-binding domain superfamily/Winged helix DNA-binding domain"/>
    <property type="match status" value="1"/>
</dbReference>
<dbReference type="InterPro" id="IPR058922">
    <property type="entry name" value="WHD_DRP"/>
</dbReference>
<keyword evidence="4" id="KW-0677">Repeat</keyword>
<dbReference type="GO" id="GO:0009626">
    <property type="term" value="P:plant-type hypersensitive response"/>
    <property type="evidence" value="ECO:0007669"/>
    <property type="project" value="UniProtKB-ARBA"/>
</dbReference>
<keyword evidence="3" id="KW-0433">Leucine-rich repeat</keyword>
<evidence type="ECO:0000256" key="11">
    <source>
        <dbReference type="ARBA" id="ARBA00023242"/>
    </source>
</evidence>
<organism evidence="14">
    <name type="scientific">Dasypyrum villosum</name>
    <dbReference type="NCBI Taxonomy" id="40247"/>
    <lineage>
        <taxon>Eukaryota</taxon>
        <taxon>Viridiplantae</taxon>
        <taxon>Streptophyta</taxon>
        <taxon>Embryophyta</taxon>
        <taxon>Tracheophyta</taxon>
        <taxon>Spermatophyta</taxon>
        <taxon>Magnoliopsida</taxon>
        <taxon>Liliopsida</taxon>
        <taxon>Poales</taxon>
        <taxon>Poaceae</taxon>
        <taxon>BOP clade</taxon>
        <taxon>Pooideae</taxon>
        <taxon>Triticodae</taxon>
        <taxon>Triticeae</taxon>
        <taxon>Triticinae</taxon>
        <taxon>Dasypyrum</taxon>
    </lineage>
</organism>
<dbReference type="Pfam" id="PF02362">
    <property type="entry name" value="B3"/>
    <property type="match status" value="1"/>
</dbReference>
<feature type="domain" description="TF-B3" evidence="13">
    <location>
        <begin position="1107"/>
        <end position="1212"/>
    </location>
</feature>
<dbReference type="PROSITE" id="PS50863">
    <property type="entry name" value="B3"/>
    <property type="match status" value="1"/>
</dbReference>
<proteinExistence type="evidence at transcript level"/>
<dbReference type="SMART" id="SM01019">
    <property type="entry name" value="B3"/>
    <property type="match status" value="1"/>
</dbReference>
<comment type="subcellular location">
    <subcellularLocation>
        <location evidence="1">Nucleus</location>
    </subcellularLocation>
</comment>
<dbReference type="CDD" id="cd10017">
    <property type="entry name" value="B3_DNA"/>
    <property type="match status" value="1"/>
</dbReference>
<keyword evidence="7" id="KW-0805">Transcription regulation</keyword>
<keyword evidence="6" id="KW-0611">Plant defense</keyword>
<dbReference type="GO" id="GO:0043531">
    <property type="term" value="F:ADP binding"/>
    <property type="evidence" value="ECO:0007669"/>
    <property type="project" value="InterPro"/>
</dbReference>
<dbReference type="PANTHER" id="PTHR23155:SF1087">
    <property type="entry name" value="OS11G0462900 PROTEIN"/>
    <property type="match status" value="1"/>
</dbReference>
<evidence type="ECO:0000256" key="2">
    <source>
        <dbReference type="ARBA" id="ARBA00008894"/>
    </source>
</evidence>
<dbReference type="InterPro" id="IPR032675">
    <property type="entry name" value="LRR_dom_sf"/>
</dbReference>
<dbReference type="InterPro" id="IPR002182">
    <property type="entry name" value="NB-ARC"/>
</dbReference>